<evidence type="ECO:0000313" key="4">
    <source>
        <dbReference type="Proteomes" id="UP001056937"/>
    </source>
</evidence>
<dbReference type="InterPro" id="IPR000845">
    <property type="entry name" value="Nucleoside_phosphorylase_d"/>
</dbReference>
<name>A0ABY4XC03_9SPHN</name>
<dbReference type="InterPro" id="IPR035994">
    <property type="entry name" value="Nucleoside_phosphorylase_sf"/>
</dbReference>
<dbReference type="CDD" id="cd09008">
    <property type="entry name" value="MTAN"/>
    <property type="match status" value="1"/>
</dbReference>
<feature type="domain" description="Nucleoside phosphorylase" evidence="2">
    <location>
        <begin position="50"/>
        <end position="316"/>
    </location>
</feature>
<dbReference type="PANTHER" id="PTHR21234:SF42">
    <property type="entry name" value="PHOSPHORYLASE SUPERFAMILY PROTEIN"/>
    <property type="match status" value="1"/>
</dbReference>
<reference evidence="3" key="1">
    <citation type="journal article" date="2022" name="Toxins">
        <title>Genomic Analysis of Sphingopyxis sp. USTB-05 for Biodegrading Cyanobacterial Hepatotoxins.</title>
        <authorList>
            <person name="Liu C."/>
            <person name="Xu Q."/>
            <person name="Zhao Z."/>
            <person name="Zhang H."/>
            <person name="Liu X."/>
            <person name="Yin C."/>
            <person name="Liu Y."/>
            <person name="Yan H."/>
        </authorList>
    </citation>
    <scope>NUCLEOTIDE SEQUENCE</scope>
    <source>
        <strain evidence="3">NBD5</strain>
    </source>
</reference>
<dbReference type="PANTHER" id="PTHR21234">
    <property type="entry name" value="PURINE NUCLEOSIDE PHOSPHORYLASE"/>
    <property type="match status" value="1"/>
</dbReference>
<dbReference type="Proteomes" id="UP001056937">
    <property type="component" value="Chromosome 1"/>
</dbReference>
<dbReference type="PROSITE" id="PS51257">
    <property type="entry name" value="PROKAR_LIPOPROTEIN"/>
    <property type="match status" value="1"/>
</dbReference>
<dbReference type="Pfam" id="PF01048">
    <property type="entry name" value="PNP_UDP_1"/>
    <property type="match status" value="1"/>
</dbReference>
<evidence type="ECO:0000313" key="3">
    <source>
        <dbReference type="EMBL" id="USI74359.1"/>
    </source>
</evidence>
<evidence type="ECO:0000256" key="1">
    <source>
        <dbReference type="SAM" id="SignalP"/>
    </source>
</evidence>
<sequence>MRTGWTHGLGLAAAALLACAAPAAARAVPPTDAQPAPALALAPDPVPRTAILSAFDPEWQVLRAALADPAEREIGGTRFVTGTLHGQPVLLFLSGMSMVNAAMATQNALDHFTVRRILISGIAGGVDPALHVGDVVVPERWGEYLESIFARAAGGGFAPPPGHETPFPPYGMIYPRAVEVRRAGAAAPERRFWFAADPALLALARRVAGAVRLERCAAGRCLDRAPRIRVGGAGVSGPVFLDNAQVRAYAFRTFHAEAVDMESAAVAHVAYVAGVPFIAFRSLSDLAGGDPRANQAATFFGLASANAAAVVDAFVAALPPATLPDGRPADR</sequence>
<evidence type="ECO:0000259" key="2">
    <source>
        <dbReference type="Pfam" id="PF01048"/>
    </source>
</evidence>
<dbReference type="Gene3D" id="3.40.50.1580">
    <property type="entry name" value="Nucleoside phosphorylase domain"/>
    <property type="match status" value="1"/>
</dbReference>
<dbReference type="EMBL" id="CP084930">
    <property type="protein sequence ID" value="USI74359.1"/>
    <property type="molecule type" value="Genomic_DNA"/>
</dbReference>
<proteinExistence type="predicted"/>
<dbReference type="SUPFAM" id="SSF53167">
    <property type="entry name" value="Purine and uridine phosphorylases"/>
    <property type="match status" value="1"/>
</dbReference>
<gene>
    <name evidence="3" type="ORF">LHA26_07900</name>
</gene>
<dbReference type="RefSeq" id="WP_252168162.1">
    <property type="nucleotide sequence ID" value="NZ_CP084930.1"/>
</dbReference>
<keyword evidence="1" id="KW-0732">Signal</keyword>
<protein>
    <submittedName>
        <fullName evidence="3">5'-methylthioadenosine/S-adenosylhomocysteine nucleosidase</fullName>
    </submittedName>
</protein>
<keyword evidence="4" id="KW-1185">Reference proteome</keyword>
<feature type="chain" id="PRO_5046288972" evidence="1">
    <location>
        <begin position="21"/>
        <end position="331"/>
    </location>
</feature>
<organism evidence="3 4">
    <name type="scientific">Sphingomonas morindae</name>
    <dbReference type="NCBI Taxonomy" id="1541170"/>
    <lineage>
        <taxon>Bacteria</taxon>
        <taxon>Pseudomonadati</taxon>
        <taxon>Pseudomonadota</taxon>
        <taxon>Alphaproteobacteria</taxon>
        <taxon>Sphingomonadales</taxon>
        <taxon>Sphingomonadaceae</taxon>
        <taxon>Sphingomonas</taxon>
    </lineage>
</organism>
<accession>A0ABY4XC03</accession>
<feature type="signal peptide" evidence="1">
    <location>
        <begin position="1"/>
        <end position="20"/>
    </location>
</feature>